<dbReference type="InterPro" id="IPR023827">
    <property type="entry name" value="Peptidase_S8_Asp-AS"/>
</dbReference>
<proteinExistence type="inferred from homology"/>
<dbReference type="PROSITE" id="PS00136">
    <property type="entry name" value="SUBTILASE_ASP"/>
    <property type="match status" value="1"/>
</dbReference>
<dbReference type="Pfam" id="PF00082">
    <property type="entry name" value="Peptidase_S8"/>
    <property type="match status" value="1"/>
</dbReference>
<feature type="domain" description="Fervidolysin-like N-terminal prodomain" evidence="8">
    <location>
        <begin position="82"/>
        <end position="156"/>
    </location>
</feature>
<evidence type="ECO:0000256" key="5">
    <source>
        <dbReference type="PROSITE-ProRule" id="PRU01240"/>
    </source>
</evidence>
<feature type="active site" description="Charge relay system" evidence="5">
    <location>
        <position position="213"/>
    </location>
</feature>
<dbReference type="Pfam" id="PF22148">
    <property type="entry name" value="Fervidolysin_NPro-like"/>
    <property type="match status" value="1"/>
</dbReference>
<dbReference type="GO" id="GO:0006508">
    <property type="term" value="P:proteolysis"/>
    <property type="evidence" value="ECO:0007669"/>
    <property type="project" value="UniProtKB-KW"/>
</dbReference>
<reference evidence="9 10" key="1">
    <citation type="journal article" date="2015" name="Nature">
        <title>rRNA introns, odd ribosomes, and small enigmatic genomes across a large radiation of phyla.</title>
        <authorList>
            <person name="Brown C.T."/>
            <person name="Hug L.A."/>
            <person name="Thomas B.C."/>
            <person name="Sharon I."/>
            <person name="Castelle C.J."/>
            <person name="Singh A."/>
            <person name="Wilkins M.J."/>
            <person name="Williams K.H."/>
            <person name="Banfield J.F."/>
        </authorList>
    </citation>
    <scope>NUCLEOTIDE SEQUENCE [LARGE SCALE GENOMIC DNA]</scope>
</reference>
<dbReference type="PANTHER" id="PTHR43806">
    <property type="entry name" value="PEPTIDASE S8"/>
    <property type="match status" value="1"/>
</dbReference>
<dbReference type="PANTHER" id="PTHR43806:SF11">
    <property type="entry name" value="CEREVISIN-RELATED"/>
    <property type="match status" value="1"/>
</dbReference>
<evidence type="ECO:0000259" key="7">
    <source>
        <dbReference type="Pfam" id="PF00082"/>
    </source>
</evidence>
<dbReference type="InterPro" id="IPR054399">
    <property type="entry name" value="Fervidolysin-like_N_prodom"/>
</dbReference>
<dbReference type="InterPro" id="IPR050131">
    <property type="entry name" value="Peptidase_S8_subtilisin-like"/>
</dbReference>
<comment type="caution">
    <text evidence="9">The sequence shown here is derived from an EMBL/GenBank/DDBJ whole genome shotgun (WGS) entry which is preliminary data.</text>
</comment>
<name>A0A0G0RD93_9BACT</name>
<dbReference type="Gene3D" id="3.40.50.200">
    <property type="entry name" value="Peptidase S8/S53 domain"/>
    <property type="match status" value="1"/>
</dbReference>
<dbReference type="AlphaFoldDB" id="A0A0G0RD93"/>
<evidence type="ECO:0000256" key="3">
    <source>
        <dbReference type="ARBA" id="ARBA00022801"/>
    </source>
</evidence>
<sequence length="484" mass="52349">MKISLPKFKKLKNFKKAKKAILTIFLASNLTIIATGSAQINQPDNSTDLTNQSTRSSQLETAGGLIGGPAPQSRETPPMLLDSTGQYVADELIVRFKENFPEEGQKGILNAINASFTREELLLSEGVKVLKVDPNDRDKTTKMLKNNPNIEYVELNPIVKLEGGGGGVPPGGCFPNDYYYCYGDYQWALRRIQAPSGWNLNKGSSSIAIAVIDSGVDYNHYDLYGKVIKGTDWWNYFEYPNDPMDENGHGTGVSGIAAASTNNFSAMAGVGWYTRIVAIKVTDPNGRSNVPVIASGIRDAVINYPDNNVKVINLSLRTEPDTDSSELSSAIRYAQDHGIVVIASVKNSTPGNYNCFMGFPAAYPGVISVVATDKNDMHGSGCTGRTFNNKQYQNVWVSAPGAEIFSLKKNSGFGYLPGTETSWAAPFVSGIASILANGPSNCNNASLISLAIQYGTDDLGTAGWDMKYGQGRVNLYKALDLLCY</sequence>
<dbReference type="SUPFAM" id="SSF52743">
    <property type="entry name" value="Subtilisin-like"/>
    <property type="match status" value="1"/>
</dbReference>
<dbReference type="EMBL" id="LBYI01000054">
    <property type="protein sequence ID" value="KKR47861.1"/>
    <property type="molecule type" value="Genomic_DNA"/>
</dbReference>
<dbReference type="PROSITE" id="PS51892">
    <property type="entry name" value="SUBTILASE"/>
    <property type="match status" value="1"/>
</dbReference>
<dbReference type="InterPro" id="IPR015500">
    <property type="entry name" value="Peptidase_S8_subtilisin-rel"/>
</dbReference>
<comment type="similarity">
    <text evidence="1 5">Belongs to the peptidase S8 family.</text>
</comment>
<keyword evidence="3 5" id="KW-0378">Hydrolase</keyword>
<protein>
    <submittedName>
        <fullName evidence="9">Protease</fullName>
    </submittedName>
</protein>
<evidence type="ECO:0000259" key="8">
    <source>
        <dbReference type="Pfam" id="PF22148"/>
    </source>
</evidence>
<feature type="region of interest" description="Disordered" evidence="6">
    <location>
        <begin position="41"/>
        <end position="78"/>
    </location>
</feature>
<feature type="compositionally biased region" description="Polar residues" evidence="6">
    <location>
        <begin position="41"/>
        <end position="60"/>
    </location>
</feature>
<dbReference type="PRINTS" id="PR00723">
    <property type="entry name" value="SUBTILISIN"/>
</dbReference>
<evidence type="ECO:0000256" key="1">
    <source>
        <dbReference type="ARBA" id="ARBA00011073"/>
    </source>
</evidence>
<feature type="active site" description="Charge relay system" evidence="5">
    <location>
        <position position="249"/>
    </location>
</feature>
<gene>
    <name evidence="9" type="ORF">UT84_C0054G0002</name>
</gene>
<keyword evidence="4 5" id="KW-0720">Serine protease</keyword>
<evidence type="ECO:0000256" key="6">
    <source>
        <dbReference type="SAM" id="MobiDB-lite"/>
    </source>
</evidence>
<evidence type="ECO:0000313" key="10">
    <source>
        <dbReference type="Proteomes" id="UP000034531"/>
    </source>
</evidence>
<keyword evidence="2 5" id="KW-0645">Protease</keyword>
<organism evidence="9 10">
    <name type="scientific">Candidatus Curtissbacteria bacterium GW2011_GWA1_40_16</name>
    <dbReference type="NCBI Taxonomy" id="1618405"/>
    <lineage>
        <taxon>Bacteria</taxon>
        <taxon>Candidatus Curtissiibacteriota</taxon>
    </lineage>
</organism>
<dbReference type="InterPro" id="IPR022398">
    <property type="entry name" value="Peptidase_S8_His-AS"/>
</dbReference>
<dbReference type="InterPro" id="IPR036852">
    <property type="entry name" value="Peptidase_S8/S53_dom_sf"/>
</dbReference>
<evidence type="ECO:0000256" key="4">
    <source>
        <dbReference type="ARBA" id="ARBA00022825"/>
    </source>
</evidence>
<dbReference type="GO" id="GO:0004252">
    <property type="term" value="F:serine-type endopeptidase activity"/>
    <property type="evidence" value="ECO:0007669"/>
    <property type="project" value="UniProtKB-UniRule"/>
</dbReference>
<evidence type="ECO:0000256" key="2">
    <source>
        <dbReference type="ARBA" id="ARBA00022670"/>
    </source>
</evidence>
<feature type="domain" description="Peptidase S8/S53" evidence="7">
    <location>
        <begin position="205"/>
        <end position="471"/>
    </location>
</feature>
<evidence type="ECO:0000313" key="9">
    <source>
        <dbReference type="EMBL" id="KKR47861.1"/>
    </source>
</evidence>
<dbReference type="InterPro" id="IPR000209">
    <property type="entry name" value="Peptidase_S8/S53_dom"/>
</dbReference>
<dbReference type="PROSITE" id="PS00137">
    <property type="entry name" value="SUBTILASE_HIS"/>
    <property type="match status" value="1"/>
</dbReference>
<dbReference type="Proteomes" id="UP000034531">
    <property type="component" value="Unassembled WGS sequence"/>
</dbReference>
<accession>A0A0G0RD93</accession>
<feature type="active site" description="Charge relay system" evidence="5">
    <location>
        <position position="422"/>
    </location>
</feature>